<protein>
    <submittedName>
        <fullName evidence="1">Uncharacterized protein</fullName>
    </submittedName>
</protein>
<sequence>MVEKVHGMVGAGQFVGGGFDVYTIRTTLDIRATGVITEESQKRLDKLVQTISTRAQPIILEAVTVAEETDPADIPSASGAVDVYTLKFAINHKGAWEITDSSPTLGESLNGIEGFVYDIADTADNNVSVTLNVSL</sequence>
<evidence type="ECO:0000313" key="2">
    <source>
        <dbReference type="Proteomes" id="UP000223025"/>
    </source>
</evidence>
<dbReference type="RefSeq" id="YP_009611715.1">
    <property type="nucleotide sequence ID" value="NC_042013.1"/>
</dbReference>
<organism evidence="1 2">
    <name type="scientific">Agrobacterium phage Atu_ph07</name>
    <dbReference type="NCBI Taxonomy" id="2024264"/>
    <lineage>
        <taxon>Viruses</taxon>
        <taxon>Duplodnaviria</taxon>
        <taxon>Heunggongvirae</taxon>
        <taxon>Uroviricota</taxon>
        <taxon>Caudoviricetes</taxon>
        <taxon>Polybotosvirus</taxon>
        <taxon>Polybotosvirus Atuph07</taxon>
    </lineage>
</organism>
<dbReference type="Proteomes" id="UP000223025">
    <property type="component" value="Segment"/>
</dbReference>
<name>A0A2L0UZ83_9CAUD</name>
<proteinExistence type="predicted"/>
<dbReference type="EMBL" id="MF403008">
    <property type="protein sequence ID" value="AUZ94862.1"/>
    <property type="molecule type" value="Genomic_DNA"/>
</dbReference>
<evidence type="ECO:0000313" key="1">
    <source>
        <dbReference type="EMBL" id="AUZ94862.1"/>
    </source>
</evidence>
<dbReference type="GeneID" id="40088053"/>
<dbReference type="KEGG" id="vg:40088053"/>
<keyword evidence="2" id="KW-1185">Reference proteome</keyword>
<reference evidence="1 2" key="1">
    <citation type="submission" date="2017-06" db="EMBL/GenBank/DDBJ databases">
        <authorList>
            <person name="Kim H.J."/>
            <person name="Triplett B.A."/>
        </authorList>
    </citation>
    <scope>NUCLEOTIDE SEQUENCE [LARGE SCALE GENOMIC DNA]</scope>
</reference>
<accession>A0A2L0UZ83</accession>